<dbReference type="RefSeq" id="WP_096196489.1">
    <property type="nucleotide sequence ID" value="NZ_JBQQNQ010000015.1"/>
</dbReference>
<protein>
    <recommendedName>
        <fullName evidence="3">ABC transporter substrate-binding protein</fullName>
    </recommendedName>
</protein>
<comment type="caution">
    <text evidence="1">The sequence shown here is derived from an EMBL/GenBank/DDBJ whole genome shotgun (WGS) entry which is preliminary data.</text>
</comment>
<evidence type="ECO:0008006" key="3">
    <source>
        <dbReference type="Google" id="ProtNLM"/>
    </source>
</evidence>
<sequence length="465" mass="51042">MPSTRSRGRSTRLRTPASLGAPSRRQLLGAGLLAAGAPMLTGCFGLGDTEGLVLEQPGGEVPDEFADRQRVVIWSAYTAHNAEVIQANIDAFHAAQDDIYVEVQIFDSYEGVESKLSASLQARQVPDIVVFSDVVWNRFYLAEVLEPLKGYFDSSFDTDEFHERFLAEGTVKDDIWWVPFGRSTPLFYYNREIFDAVGLPDRAPETYTEWAEWGREVTGFEFQGNTVAMRAYLGGDDWYFQGSIWAFGGAYSDGLDMTLTTDASIAALEYDRKFIHEDGSGYLAADGTGDFSSGACATLLQSTGTLSGIKEAATFDFGCGFLPQEVAAGVPTGGGGLSIMKYASVERKQAAWEVIKFLSTGQASVDWTLGSGYVPCTKDAIESDEIAARSKEDPRYQVGIDQLEIAQGPDIARRYVPETIVEAQNAIQSVYSAGEDAEKVLTRMEKELEPAIDRVREKYEQRVGE</sequence>
<dbReference type="Proteomes" id="UP000218598">
    <property type="component" value="Unassembled WGS sequence"/>
</dbReference>
<proteinExistence type="predicted"/>
<evidence type="ECO:0000313" key="2">
    <source>
        <dbReference type="Proteomes" id="UP000218598"/>
    </source>
</evidence>
<evidence type="ECO:0000313" key="1">
    <source>
        <dbReference type="EMBL" id="PCC40736.1"/>
    </source>
</evidence>
<dbReference type="OrthoDB" id="2510110at2"/>
<gene>
    <name evidence="1" type="ORF">CIK66_02930</name>
</gene>
<dbReference type="PANTHER" id="PTHR43649:SF30">
    <property type="entry name" value="ABC TRANSPORTER SUBSTRATE-BINDING PROTEIN"/>
    <property type="match status" value="1"/>
</dbReference>
<dbReference type="AlphaFoldDB" id="A0A2A3YN02"/>
<dbReference type="Pfam" id="PF13416">
    <property type="entry name" value="SBP_bac_8"/>
    <property type="match status" value="1"/>
</dbReference>
<dbReference type="CDD" id="cd14748">
    <property type="entry name" value="PBP2_UgpB"/>
    <property type="match status" value="1"/>
</dbReference>
<reference evidence="1 2" key="1">
    <citation type="journal article" date="2017" name="Elife">
        <title>Extensive horizontal gene transfer in cheese-associated bacteria.</title>
        <authorList>
            <person name="Bonham K.S."/>
            <person name="Wolfe B.E."/>
            <person name="Dutton R.J."/>
        </authorList>
    </citation>
    <scope>NUCLEOTIDE SEQUENCE [LARGE SCALE GENOMIC DNA]</scope>
    <source>
        <strain evidence="1 2">341_9</strain>
    </source>
</reference>
<organism evidence="1 2">
    <name type="scientific">Brachybacterium alimentarium</name>
    <dbReference type="NCBI Taxonomy" id="47845"/>
    <lineage>
        <taxon>Bacteria</taxon>
        <taxon>Bacillati</taxon>
        <taxon>Actinomycetota</taxon>
        <taxon>Actinomycetes</taxon>
        <taxon>Micrococcales</taxon>
        <taxon>Dermabacteraceae</taxon>
        <taxon>Brachybacterium</taxon>
    </lineage>
</organism>
<dbReference type="EMBL" id="NRGR01000005">
    <property type="protein sequence ID" value="PCC40736.1"/>
    <property type="molecule type" value="Genomic_DNA"/>
</dbReference>
<dbReference type="SUPFAM" id="SSF53850">
    <property type="entry name" value="Periplasmic binding protein-like II"/>
    <property type="match status" value="1"/>
</dbReference>
<keyword evidence="2" id="KW-1185">Reference proteome</keyword>
<name>A0A2A3YN02_9MICO</name>
<accession>A0A2A3YN02</accession>
<dbReference type="PANTHER" id="PTHR43649">
    <property type="entry name" value="ARABINOSE-BINDING PROTEIN-RELATED"/>
    <property type="match status" value="1"/>
</dbReference>
<dbReference type="InterPro" id="IPR050490">
    <property type="entry name" value="Bact_solute-bd_prot1"/>
</dbReference>
<dbReference type="InterPro" id="IPR006059">
    <property type="entry name" value="SBP"/>
</dbReference>
<dbReference type="Gene3D" id="3.40.190.10">
    <property type="entry name" value="Periplasmic binding protein-like II"/>
    <property type="match status" value="1"/>
</dbReference>